<evidence type="ECO:0000256" key="4">
    <source>
        <dbReference type="ARBA" id="ARBA00023136"/>
    </source>
</evidence>
<dbReference type="GO" id="GO:0016020">
    <property type="term" value="C:membrane"/>
    <property type="evidence" value="ECO:0007669"/>
    <property type="project" value="UniProtKB-SubCell"/>
</dbReference>
<keyword evidence="8" id="KW-1185">Reference proteome</keyword>
<accession>A0AAV2RC40</accession>
<keyword evidence="4 5" id="KW-0472">Membrane</keyword>
<evidence type="ECO:0000256" key="5">
    <source>
        <dbReference type="SAM" id="Phobius"/>
    </source>
</evidence>
<evidence type="ECO:0000256" key="2">
    <source>
        <dbReference type="ARBA" id="ARBA00022692"/>
    </source>
</evidence>
<dbReference type="EMBL" id="CAXKWB010019885">
    <property type="protein sequence ID" value="CAL4122300.1"/>
    <property type="molecule type" value="Genomic_DNA"/>
</dbReference>
<comment type="caution">
    <text evidence="7">The sequence shown here is derived from an EMBL/GenBank/DDBJ whole genome shotgun (WGS) entry which is preliminary data.</text>
</comment>
<dbReference type="Gene3D" id="1.20.1250.20">
    <property type="entry name" value="MFS general substrate transporter like domains"/>
    <property type="match status" value="1"/>
</dbReference>
<name>A0AAV2RC40_MEGNR</name>
<feature type="domain" description="Major facilitator superfamily (MFS) profile" evidence="6">
    <location>
        <begin position="9"/>
        <end position="121"/>
    </location>
</feature>
<dbReference type="InterPro" id="IPR020846">
    <property type="entry name" value="MFS_dom"/>
</dbReference>
<proteinExistence type="predicted"/>
<evidence type="ECO:0000256" key="1">
    <source>
        <dbReference type="ARBA" id="ARBA00004141"/>
    </source>
</evidence>
<dbReference type="PANTHER" id="PTHR48021:SF1">
    <property type="entry name" value="GH07001P-RELATED"/>
    <property type="match status" value="1"/>
</dbReference>
<dbReference type="Proteomes" id="UP001497623">
    <property type="component" value="Unassembled WGS sequence"/>
</dbReference>
<feature type="transmembrane region" description="Helical" evidence="5">
    <location>
        <begin position="84"/>
        <end position="104"/>
    </location>
</feature>
<evidence type="ECO:0000259" key="6">
    <source>
        <dbReference type="PROSITE" id="PS50850"/>
    </source>
</evidence>
<dbReference type="AlphaFoldDB" id="A0AAV2RC40"/>
<dbReference type="InterPro" id="IPR005828">
    <property type="entry name" value="MFS_sugar_transport-like"/>
</dbReference>
<dbReference type="InterPro" id="IPR050549">
    <property type="entry name" value="MFS_Trehalose_Transporter"/>
</dbReference>
<dbReference type="PROSITE" id="PS50850">
    <property type="entry name" value="MFS"/>
    <property type="match status" value="1"/>
</dbReference>
<feature type="transmembrane region" description="Helical" evidence="5">
    <location>
        <begin position="12"/>
        <end position="33"/>
    </location>
</feature>
<evidence type="ECO:0000313" key="7">
    <source>
        <dbReference type="EMBL" id="CAL4122300.1"/>
    </source>
</evidence>
<dbReference type="GO" id="GO:0022857">
    <property type="term" value="F:transmembrane transporter activity"/>
    <property type="evidence" value="ECO:0007669"/>
    <property type="project" value="InterPro"/>
</dbReference>
<evidence type="ECO:0000313" key="8">
    <source>
        <dbReference type="Proteomes" id="UP001497623"/>
    </source>
</evidence>
<keyword evidence="3 5" id="KW-1133">Transmembrane helix</keyword>
<protein>
    <recommendedName>
        <fullName evidence="6">Major facilitator superfamily (MFS) profile domain-containing protein</fullName>
    </recommendedName>
</protein>
<dbReference type="InterPro" id="IPR036259">
    <property type="entry name" value="MFS_trans_sf"/>
</dbReference>
<keyword evidence="2 5" id="KW-0812">Transmembrane</keyword>
<feature type="non-terminal residue" evidence="7">
    <location>
        <position position="121"/>
    </location>
</feature>
<feature type="transmembrane region" description="Helical" evidence="5">
    <location>
        <begin position="53"/>
        <end position="72"/>
    </location>
</feature>
<organism evidence="7 8">
    <name type="scientific">Meganyctiphanes norvegica</name>
    <name type="common">Northern krill</name>
    <name type="synonym">Thysanopoda norvegica</name>
    <dbReference type="NCBI Taxonomy" id="48144"/>
    <lineage>
        <taxon>Eukaryota</taxon>
        <taxon>Metazoa</taxon>
        <taxon>Ecdysozoa</taxon>
        <taxon>Arthropoda</taxon>
        <taxon>Crustacea</taxon>
        <taxon>Multicrustacea</taxon>
        <taxon>Malacostraca</taxon>
        <taxon>Eumalacostraca</taxon>
        <taxon>Eucarida</taxon>
        <taxon>Euphausiacea</taxon>
        <taxon>Euphausiidae</taxon>
        <taxon>Meganyctiphanes</taxon>
    </lineage>
</organism>
<reference evidence="7 8" key="1">
    <citation type="submission" date="2024-05" db="EMBL/GenBank/DDBJ databases">
        <authorList>
            <person name="Wallberg A."/>
        </authorList>
    </citation>
    <scope>NUCLEOTIDE SEQUENCE [LARGE SCALE GENOMIC DNA]</scope>
</reference>
<dbReference type="SUPFAM" id="SSF103473">
    <property type="entry name" value="MFS general substrate transporter"/>
    <property type="match status" value="1"/>
</dbReference>
<dbReference type="PANTHER" id="PTHR48021">
    <property type="match status" value="1"/>
</dbReference>
<dbReference type="Pfam" id="PF00083">
    <property type="entry name" value="Sugar_tr"/>
    <property type="match status" value="1"/>
</dbReference>
<gene>
    <name evidence="7" type="ORF">MNOR_LOCUS23022</name>
</gene>
<comment type="subcellular location">
    <subcellularLocation>
        <location evidence="1">Membrane</location>
        <topology evidence="1">Multi-pass membrane protein</topology>
    </subcellularLocation>
</comment>
<sequence>MNSPFKNQLIATFFSGIFQVGYITVWCMTSTVLPQITKDPTSPVYLTHDEASWFGSLPMLVGIPGSIIGGMLGERFGPRRVQMILVPILIVSHIMVYAASWEVVQLAGSAQLLLLASRVVQ</sequence>
<evidence type="ECO:0000256" key="3">
    <source>
        <dbReference type="ARBA" id="ARBA00022989"/>
    </source>
</evidence>